<evidence type="ECO:0000256" key="1">
    <source>
        <dbReference type="SAM" id="MobiDB-lite"/>
    </source>
</evidence>
<sequence length="478" mass="54309">MSVMRLGWIRGEWLTGDTPKLQATGAIATGDCHHQNETGNFVVYTATIRHRMDTRRCTGRGKRKEGTYHGVSISTRVSRGASKEGQGRVEAECEPEGGVKGRVRPSRAAVSEEIRLASNESCEEGRKRKVDWKGEKGDSLDAMAYWVRGWWEDGFFRDEESGSDKNGEGQIGELSGDRDEDGRGRERKRAELEEREEGGVAAKAVQRRSGVEVECRTEEEEWNEEWSRWTRVGHDEGKSSGLGRAASAGLNREERSGGVDLDLGDGMRLSHSPSLTVYVDHHGDLHDPDYRHFPPVRVCHPDLHTHHDHLDDHLVPDHHVQDAIADYDYHETRYRSANPYAYDDRSRRRSSSASRTTANAYPTRFTSYAYDDHAPTYRCDDPASYDSPLLPTDEDDPPPHLPLKEKRPPRSRSGDDSIESEVITHDDDDQEAQNEWTPTCTHTLRRQWQALALRLRFGLFRTKRRIKRRVGRSIKGAT</sequence>
<dbReference type="InParanoid" id="F8Q841"/>
<feature type="region of interest" description="Disordered" evidence="1">
    <location>
        <begin position="157"/>
        <end position="217"/>
    </location>
</feature>
<dbReference type="Proteomes" id="UP000008063">
    <property type="component" value="Unassembled WGS sequence"/>
</dbReference>
<protein>
    <submittedName>
        <fullName evidence="2">Uncharacterized protein</fullName>
    </submittedName>
</protein>
<feature type="compositionally biased region" description="Basic and acidic residues" evidence="1">
    <location>
        <begin position="175"/>
        <end position="192"/>
    </location>
</feature>
<keyword evidence="3" id="KW-1185">Reference proteome</keyword>
<feature type="region of interest" description="Disordered" evidence="1">
    <location>
        <begin position="233"/>
        <end position="265"/>
    </location>
</feature>
<dbReference type="HOGENOM" id="CLU_571288_0_0_1"/>
<evidence type="ECO:0000313" key="2">
    <source>
        <dbReference type="EMBL" id="EGN95729.1"/>
    </source>
</evidence>
<reference evidence="3" key="1">
    <citation type="journal article" date="2011" name="Science">
        <title>The plant cell wall-decomposing machinery underlies the functional diversity of forest fungi.</title>
        <authorList>
            <person name="Eastwood D.C."/>
            <person name="Floudas D."/>
            <person name="Binder M."/>
            <person name="Majcherczyk A."/>
            <person name="Schneider P."/>
            <person name="Aerts A."/>
            <person name="Asiegbu F.O."/>
            <person name="Baker S.E."/>
            <person name="Barry K."/>
            <person name="Bendiksby M."/>
            <person name="Blumentritt M."/>
            <person name="Coutinho P.M."/>
            <person name="Cullen D."/>
            <person name="de Vries R.P."/>
            <person name="Gathman A."/>
            <person name="Goodell B."/>
            <person name="Henrissat B."/>
            <person name="Ihrmark K."/>
            <person name="Kauserud H."/>
            <person name="Kohler A."/>
            <person name="LaButti K."/>
            <person name="Lapidus A."/>
            <person name="Lavin J.L."/>
            <person name="Lee Y.-H."/>
            <person name="Lindquist E."/>
            <person name="Lilly W."/>
            <person name="Lucas S."/>
            <person name="Morin E."/>
            <person name="Murat C."/>
            <person name="Oguiza J.A."/>
            <person name="Park J."/>
            <person name="Pisabarro A.G."/>
            <person name="Riley R."/>
            <person name="Rosling A."/>
            <person name="Salamov A."/>
            <person name="Schmidt O."/>
            <person name="Schmutz J."/>
            <person name="Skrede I."/>
            <person name="Stenlid J."/>
            <person name="Wiebenga A."/>
            <person name="Xie X."/>
            <person name="Kuees U."/>
            <person name="Hibbett D.S."/>
            <person name="Hoffmeister D."/>
            <person name="Hoegberg N."/>
            <person name="Martin F."/>
            <person name="Grigoriev I.V."/>
            <person name="Watkinson S.C."/>
        </authorList>
    </citation>
    <scope>NUCLEOTIDE SEQUENCE [LARGE SCALE GENOMIC DNA]</scope>
    <source>
        <strain evidence="3">strain S7.3</strain>
    </source>
</reference>
<feature type="compositionally biased region" description="Basic and acidic residues" evidence="1">
    <location>
        <begin position="81"/>
        <end position="91"/>
    </location>
</feature>
<dbReference type="AlphaFoldDB" id="F8Q841"/>
<organism evidence="3">
    <name type="scientific">Serpula lacrymans var. lacrymans (strain S7.3)</name>
    <name type="common">Dry rot fungus</name>
    <dbReference type="NCBI Taxonomy" id="936435"/>
    <lineage>
        <taxon>Eukaryota</taxon>
        <taxon>Fungi</taxon>
        <taxon>Dikarya</taxon>
        <taxon>Basidiomycota</taxon>
        <taxon>Agaricomycotina</taxon>
        <taxon>Agaricomycetes</taxon>
        <taxon>Agaricomycetidae</taxon>
        <taxon>Boletales</taxon>
        <taxon>Coniophorineae</taxon>
        <taxon>Serpulaceae</taxon>
        <taxon>Serpula</taxon>
    </lineage>
</organism>
<accession>F8Q841</accession>
<evidence type="ECO:0000313" key="3">
    <source>
        <dbReference type="Proteomes" id="UP000008063"/>
    </source>
</evidence>
<feature type="compositionally biased region" description="Basic and acidic residues" evidence="1">
    <location>
        <begin position="157"/>
        <end position="167"/>
    </location>
</feature>
<proteinExistence type="predicted"/>
<feature type="region of interest" description="Disordered" evidence="1">
    <location>
        <begin position="380"/>
        <end position="418"/>
    </location>
</feature>
<feature type="compositionally biased region" description="Basic and acidic residues" evidence="1">
    <location>
        <begin position="402"/>
        <end position="415"/>
    </location>
</feature>
<gene>
    <name evidence="2" type="ORF">SERLA73DRAFT_162494</name>
</gene>
<feature type="region of interest" description="Disordered" evidence="1">
    <location>
        <begin position="77"/>
        <end position="106"/>
    </location>
</feature>
<dbReference type="EMBL" id="GL945485">
    <property type="protein sequence ID" value="EGN95729.1"/>
    <property type="molecule type" value="Genomic_DNA"/>
</dbReference>
<name>F8Q841_SERL3</name>
<dbReference type="OrthoDB" id="3021720at2759"/>